<reference evidence="3" key="1">
    <citation type="journal article" date="2017" name="Nat. Ecol. Evol.">
        <title>Genome expansion and lineage-specific genetic innovations in the forest pathogenic fungi Armillaria.</title>
        <authorList>
            <person name="Sipos G."/>
            <person name="Prasanna A.N."/>
            <person name="Walter M.C."/>
            <person name="O'Connor E."/>
            <person name="Balint B."/>
            <person name="Krizsan K."/>
            <person name="Kiss B."/>
            <person name="Hess J."/>
            <person name="Varga T."/>
            <person name="Slot J."/>
            <person name="Riley R."/>
            <person name="Boka B."/>
            <person name="Rigling D."/>
            <person name="Barry K."/>
            <person name="Lee J."/>
            <person name="Mihaltcheva S."/>
            <person name="LaButti K."/>
            <person name="Lipzen A."/>
            <person name="Waldron R."/>
            <person name="Moloney N.M."/>
            <person name="Sperisen C."/>
            <person name="Kredics L."/>
            <person name="Vagvoelgyi C."/>
            <person name="Patrignani A."/>
            <person name="Fitzpatrick D."/>
            <person name="Nagy I."/>
            <person name="Doyle S."/>
            <person name="Anderson J.B."/>
            <person name="Grigoriev I.V."/>
            <person name="Gueldener U."/>
            <person name="Muensterkoetter M."/>
            <person name="Nagy L.G."/>
        </authorList>
    </citation>
    <scope>NUCLEOTIDE SEQUENCE [LARGE SCALE GENOMIC DNA]</scope>
    <source>
        <strain evidence="3">C18/9</strain>
    </source>
</reference>
<feature type="compositionally biased region" description="Polar residues" evidence="1">
    <location>
        <begin position="243"/>
        <end position="253"/>
    </location>
</feature>
<keyword evidence="3" id="KW-1185">Reference proteome</keyword>
<accession>A0A284S434</accession>
<gene>
    <name evidence="2" type="ORF">ARMOST_19242</name>
</gene>
<dbReference type="EMBL" id="FUEG01000030">
    <property type="protein sequence ID" value="SJL15737.1"/>
    <property type="molecule type" value="Genomic_DNA"/>
</dbReference>
<feature type="region of interest" description="Disordered" evidence="1">
    <location>
        <begin position="1"/>
        <end position="283"/>
    </location>
</feature>
<evidence type="ECO:0000313" key="2">
    <source>
        <dbReference type="EMBL" id="SJL15737.1"/>
    </source>
</evidence>
<feature type="compositionally biased region" description="Low complexity" evidence="1">
    <location>
        <begin position="30"/>
        <end position="39"/>
    </location>
</feature>
<evidence type="ECO:0000256" key="1">
    <source>
        <dbReference type="SAM" id="MobiDB-lite"/>
    </source>
</evidence>
<protein>
    <submittedName>
        <fullName evidence="2">Uncharacterized protein</fullName>
    </submittedName>
</protein>
<dbReference type="AlphaFoldDB" id="A0A284S434"/>
<dbReference type="Proteomes" id="UP000219338">
    <property type="component" value="Unassembled WGS sequence"/>
</dbReference>
<name>A0A284S434_ARMOS</name>
<feature type="compositionally biased region" description="Pro residues" evidence="1">
    <location>
        <begin position="63"/>
        <end position="77"/>
    </location>
</feature>
<evidence type="ECO:0000313" key="3">
    <source>
        <dbReference type="Proteomes" id="UP000219338"/>
    </source>
</evidence>
<feature type="compositionally biased region" description="Low complexity" evidence="1">
    <location>
        <begin position="179"/>
        <end position="193"/>
    </location>
</feature>
<sequence>MQYCENTLYRLNSSRQGCPARLPPPQRNATPGPSGTRQTPTPPPSSPEPEANDQDLRARYEQFPPPAYDPADLPPPERALLPVQPRPIMGFPTLPPGRIFIRPATENDPWAPDSSSNDDAPRHHQAPPANQLPPPQQFIIINSDDEELDALEPPQSEPDVPRSVKATPTHSTLMDPILSGTNSPPSTSSSSASIEPQHGNYDDEMSRNDTSSAGRVEPPWAGTSQSSVAIPSPHWVEMRPSPQEYSITETETPTARPLDTSYREDDPQEDQALSFGWSSPYLP</sequence>
<proteinExistence type="predicted"/>
<organism evidence="2 3">
    <name type="scientific">Armillaria ostoyae</name>
    <name type="common">Armillaria root rot fungus</name>
    <dbReference type="NCBI Taxonomy" id="47428"/>
    <lineage>
        <taxon>Eukaryota</taxon>
        <taxon>Fungi</taxon>
        <taxon>Dikarya</taxon>
        <taxon>Basidiomycota</taxon>
        <taxon>Agaricomycotina</taxon>
        <taxon>Agaricomycetes</taxon>
        <taxon>Agaricomycetidae</taxon>
        <taxon>Agaricales</taxon>
        <taxon>Marasmiineae</taxon>
        <taxon>Physalacriaceae</taxon>
        <taxon>Armillaria</taxon>
    </lineage>
</organism>